<keyword evidence="2" id="KW-1185">Reference proteome</keyword>
<evidence type="ECO:0000313" key="2">
    <source>
        <dbReference type="Proteomes" id="UP001485301"/>
    </source>
</evidence>
<evidence type="ECO:0000313" key="1">
    <source>
        <dbReference type="EMBL" id="WZN56236.1"/>
    </source>
</evidence>
<name>A0ACD5C314_9SPHI</name>
<dbReference type="EMBL" id="CP151087">
    <property type="protein sequence ID" value="WZN56236.1"/>
    <property type="molecule type" value="Genomic_DNA"/>
</dbReference>
<protein>
    <submittedName>
        <fullName evidence="1">Tyrosine-type recombinase/integrase</fullName>
    </submittedName>
</protein>
<reference evidence="1" key="1">
    <citation type="submission" date="2024-04" db="EMBL/GenBank/DDBJ databases">
        <title>Complete genome sequence of Sphingobacterium thalpophiium BAA-1094.</title>
        <authorList>
            <person name="Adaikpoh B.I."/>
        </authorList>
    </citation>
    <scope>NUCLEOTIDE SEQUENCE</scope>
    <source>
        <strain evidence="1">BAA-1094</strain>
    </source>
</reference>
<sequence>MRTRQFKNARIVRAADGDWRVVYEYRIPGQAGKFRKFYVRDGINYIHDPEEKELAAQQLRDDIDYVLAYGFNPFLPEEILCSQISEQERTLNIHREEKSQKPWSVPEATEKFLEYCRKCELQNNTVRTYVSFLNNLKKYVESMDDPHIPCSELNDLHIQDFLDYYFFEEEWTPRTYNNHAKFMSQFFGRIAKLEKKHNRGIKYEIDLSDLIIKKDRAEKNRYYSPIVAEKVKAELIKDQELYNYSKWIFYSCMRPKEIRFLKVQHIDLYSRQIKVPGPTGKTGDRLVPICDELHELILEMGIDRADLNYFVFGKGQRISQEQVYEDYFRRRYQKIKDLLKLDYNYTLYSWKHTRVVSLITAGFDDNQVMTLTGHRDRAAFEAYKRELVIDNTVMKRKTINF</sequence>
<organism evidence="1 2">
    <name type="scientific">Sphingobacterium thalpophilum</name>
    <dbReference type="NCBI Taxonomy" id="259"/>
    <lineage>
        <taxon>Bacteria</taxon>
        <taxon>Pseudomonadati</taxon>
        <taxon>Bacteroidota</taxon>
        <taxon>Sphingobacteriia</taxon>
        <taxon>Sphingobacteriales</taxon>
        <taxon>Sphingobacteriaceae</taxon>
        <taxon>Sphingobacterium</taxon>
    </lineage>
</organism>
<proteinExistence type="predicted"/>
<gene>
    <name evidence="1" type="ORF">AACH28_01575</name>
</gene>
<dbReference type="Proteomes" id="UP001485301">
    <property type="component" value="Chromosome"/>
</dbReference>
<accession>A0ACD5C314</accession>